<dbReference type="PANTHER" id="PTHR37784:SF2">
    <property type="entry name" value="HIGH-OSMOLARITY-INDUCED TRANSCRIPTION PROTEIN 1"/>
    <property type="match status" value="1"/>
</dbReference>
<protein>
    <recommendedName>
        <fullName evidence="1">Transcription activator GCR1-like domain-containing protein</fullName>
    </recommendedName>
</protein>
<evidence type="ECO:0000313" key="2">
    <source>
        <dbReference type="EMBL" id="PMD26337.1"/>
    </source>
</evidence>
<reference evidence="2 3" key="1">
    <citation type="submission" date="2016-05" db="EMBL/GenBank/DDBJ databases">
        <title>A degradative enzymes factory behind the ericoid mycorrhizal symbiosis.</title>
        <authorList>
            <consortium name="DOE Joint Genome Institute"/>
            <person name="Martino E."/>
            <person name="Morin E."/>
            <person name="Grelet G."/>
            <person name="Kuo A."/>
            <person name="Kohler A."/>
            <person name="Daghino S."/>
            <person name="Barry K."/>
            <person name="Choi C."/>
            <person name="Cichocki N."/>
            <person name="Clum A."/>
            <person name="Copeland A."/>
            <person name="Hainaut M."/>
            <person name="Haridas S."/>
            <person name="Labutti K."/>
            <person name="Lindquist E."/>
            <person name="Lipzen A."/>
            <person name="Khouja H.-R."/>
            <person name="Murat C."/>
            <person name="Ohm R."/>
            <person name="Olson A."/>
            <person name="Spatafora J."/>
            <person name="Veneault-Fourrey C."/>
            <person name="Henrissat B."/>
            <person name="Grigoriev I."/>
            <person name="Martin F."/>
            <person name="Perotto S."/>
        </authorList>
    </citation>
    <scope>NUCLEOTIDE SEQUENCE [LARGE SCALE GENOMIC DNA]</scope>
    <source>
        <strain evidence="2 3">UAMH 7357</strain>
    </source>
</reference>
<dbReference type="GO" id="GO:0000978">
    <property type="term" value="F:RNA polymerase II cis-regulatory region sequence-specific DNA binding"/>
    <property type="evidence" value="ECO:0007669"/>
    <property type="project" value="TreeGrafter"/>
</dbReference>
<dbReference type="InterPro" id="IPR052146">
    <property type="entry name" value="HOT1"/>
</dbReference>
<dbReference type="EMBL" id="KZ613468">
    <property type="protein sequence ID" value="PMD26337.1"/>
    <property type="molecule type" value="Genomic_DNA"/>
</dbReference>
<evidence type="ECO:0000313" key="3">
    <source>
        <dbReference type="Proteomes" id="UP000235672"/>
    </source>
</evidence>
<dbReference type="OrthoDB" id="428577at2759"/>
<name>A0A2J6QJ96_9HELO</name>
<dbReference type="AlphaFoldDB" id="A0A2J6QJ96"/>
<dbReference type="GO" id="GO:0000981">
    <property type="term" value="F:DNA-binding transcription factor activity, RNA polymerase II-specific"/>
    <property type="evidence" value="ECO:0007669"/>
    <property type="project" value="TreeGrafter"/>
</dbReference>
<accession>A0A2J6QJ96</accession>
<dbReference type="Proteomes" id="UP000235672">
    <property type="component" value="Unassembled WGS sequence"/>
</dbReference>
<keyword evidence="3" id="KW-1185">Reference proteome</keyword>
<dbReference type="Pfam" id="PF12550">
    <property type="entry name" value="GCR1_C"/>
    <property type="match status" value="1"/>
</dbReference>
<proteinExistence type="predicted"/>
<gene>
    <name evidence="2" type="ORF">NA56DRAFT_654944</name>
</gene>
<feature type="domain" description="Transcription activator GCR1-like" evidence="1">
    <location>
        <begin position="71"/>
        <end position="141"/>
    </location>
</feature>
<dbReference type="GO" id="GO:0060963">
    <property type="term" value="P:positive regulation of ribosomal protein gene transcription by RNA polymerase II"/>
    <property type="evidence" value="ECO:0007669"/>
    <property type="project" value="TreeGrafter"/>
</dbReference>
<organism evidence="2 3">
    <name type="scientific">Hyaloscypha hepaticicola</name>
    <dbReference type="NCBI Taxonomy" id="2082293"/>
    <lineage>
        <taxon>Eukaryota</taxon>
        <taxon>Fungi</taxon>
        <taxon>Dikarya</taxon>
        <taxon>Ascomycota</taxon>
        <taxon>Pezizomycotina</taxon>
        <taxon>Leotiomycetes</taxon>
        <taxon>Helotiales</taxon>
        <taxon>Hyaloscyphaceae</taxon>
        <taxon>Hyaloscypha</taxon>
    </lineage>
</organism>
<sequence length="152" mass="16519">MARRLMLKIERIADTLSDFVGGSFHFVPRGGQLAPALAAAAAPLTGASPLPNRPVALPITALAQAAEPPPYRISRTIQTIPELWREWTVGLAGQPSIEQLDTRYGASWRTGPTIASERQFYSRRKTLITEIRRLAAAGGVPADTEAYDRVVL</sequence>
<dbReference type="PANTHER" id="PTHR37784">
    <property type="entry name" value="PROTEIN MSN1"/>
    <property type="match status" value="1"/>
</dbReference>
<evidence type="ECO:0000259" key="1">
    <source>
        <dbReference type="Pfam" id="PF12550"/>
    </source>
</evidence>
<dbReference type="STRING" id="1745343.A0A2J6QJ96"/>
<dbReference type="InterPro" id="IPR022210">
    <property type="entry name" value="TF_GCR1-like"/>
</dbReference>